<reference evidence="1 2" key="1">
    <citation type="submission" date="2020-08" db="EMBL/GenBank/DDBJ databases">
        <title>Genomic Encyclopedia of Type Strains, Phase III (KMG-III): the genomes of soil and plant-associated and newly described type strains.</title>
        <authorList>
            <person name="Whitman W."/>
        </authorList>
    </citation>
    <scope>NUCLEOTIDE SEQUENCE [LARGE SCALE GENOMIC DNA]</scope>
    <source>
        <strain evidence="1 2">CECT 8075</strain>
    </source>
</reference>
<name>A0A7W5DYZ7_9BACT</name>
<sequence length="50" mass="5747">MVIIDEWCAPISPVARCRSAYVFGLDFWVDQILKVFASAFEPTSVVKKRR</sequence>
<gene>
    <name evidence="1" type="ORF">FHS27_002912</name>
</gene>
<dbReference type="Proteomes" id="UP000536179">
    <property type="component" value="Unassembled WGS sequence"/>
</dbReference>
<dbReference type="EMBL" id="JACHXU010000009">
    <property type="protein sequence ID" value="MBB3207093.1"/>
    <property type="molecule type" value="Genomic_DNA"/>
</dbReference>
<organism evidence="1 2">
    <name type="scientific">Aporhodopirellula rubra</name>
    <dbReference type="NCBI Taxonomy" id="980271"/>
    <lineage>
        <taxon>Bacteria</taxon>
        <taxon>Pseudomonadati</taxon>
        <taxon>Planctomycetota</taxon>
        <taxon>Planctomycetia</taxon>
        <taxon>Pirellulales</taxon>
        <taxon>Pirellulaceae</taxon>
        <taxon>Aporhodopirellula</taxon>
    </lineage>
</organism>
<accession>A0A7W5DYZ7</accession>
<comment type="caution">
    <text evidence="1">The sequence shown here is derived from an EMBL/GenBank/DDBJ whole genome shotgun (WGS) entry which is preliminary data.</text>
</comment>
<evidence type="ECO:0000313" key="1">
    <source>
        <dbReference type="EMBL" id="MBB3207093.1"/>
    </source>
</evidence>
<proteinExistence type="predicted"/>
<dbReference type="AlphaFoldDB" id="A0A7W5DYZ7"/>
<keyword evidence="2" id="KW-1185">Reference proteome</keyword>
<evidence type="ECO:0000313" key="2">
    <source>
        <dbReference type="Proteomes" id="UP000536179"/>
    </source>
</evidence>
<protein>
    <submittedName>
        <fullName evidence="1">Uncharacterized protein</fullName>
    </submittedName>
</protein>